<evidence type="ECO:0000259" key="7">
    <source>
        <dbReference type="PROSITE" id="PS50303"/>
    </source>
</evidence>
<accession>A0A6J1D2D9</accession>
<evidence type="ECO:0000313" key="8">
    <source>
        <dbReference type="Proteomes" id="UP000504603"/>
    </source>
</evidence>
<feature type="region of interest" description="Disordered" evidence="6">
    <location>
        <begin position="29"/>
        <end position="60"/>
    </location>
</feature>
<dbReference type="GO" id="GO:0005730">
    <property type="term" value="C:nucleolus"/>
    <property type="evidence" value="ECO:0007669"/>
    <property type="project" value="TreeGrafter"/>
</dbReference>
<dbReference type="Gene3D" id="1.25.10.10">
    <property type="entry name" value="Leucine-rich Repeat Variant"/>
    <property type="match status" value="2"/>
</dbReference>
<evidence type="ECO:0000313" key="9">
    <source>
        <dbReference type="RefSeq" id="XP_022147904.1"/>
    </source>
</evidence>
<dbReference type="Pfam" id="PF22493">
    <property type="entry name" value="PUF_NOP9"/>
    <property type="match status" value="1"/>
</dbReference>
<keyword evidence="8" id="KW-1185">Reference proteome</keyword>
<dbReference type="GeneID" id="111016721"/>
<feature type="region of interest" description="Disordered" evidence="6">
    <location>
        <begin position="704"/>
        <end position="762"/>
    </location>
</feature>
<dbReference type="OrthoDB" id="392571at2759"/>
<feature type="domain" description="PUM-HD" evidence="7">
    <location>
        <begin position="65"/>
        <end position="452"/>
    </location>
</feature>
<dbReference type="GO" id="GO:0000056">
    <property type="term" value="P:ribosomal small subunit export from nucleus"/>
    <property type="evidence" value="ECO:0007669"/>
    <property type="project" value="TreeGrafter"/>
</dbReference>
<dbReference type="PANTHER" id="PTHR13102:SF0">
    <property type="entry name" value="NUCLEOLAR PROTEIN 9"/>
    <property type="match status" value="1"/>
</dbReference>
<feature type="region of interest" description="Disordered" evidence="6">
    <location>
        <begin position="658"/>
        <end position="690"/>
    </location>
</feature>
<keyword evidence="2" id="KW-0810">Translation regulation</keyword>
<dbReference type="RefSeq" id="XP_022147904.1">
    <property type="nucleotide sequence ID" value="XM_022292212.1"/>
</dbReference>
<dbReference type="SUPFAM" id="SSF48371">
    <property type="entry name" value="ARM repeat"/>
    <property type="match status" value="2"/>
</dbReference>
<evidence type="ECO:0000256" key="3">
    <source>
        <dbReference type="ARBA" id="ARBA00022884"/>
    </source>
</evidence>
<dbReference type="PROSITE" id="PS50302">
    <property type="entry name" value="PUM"/>
    <property type="match status" value="1"/>
</dbReference>
<reference evidence="9" key="1">
    <citation type="submission" date="2025-08" db="UniProtKB">
        <authorList>
            <consortium name="RefSeq"/>
        </authorList>
    </citation>
    <scope>IDENTIFICATION</scope>
    <source>
        <strain evidence="9">OHB3-1</strain>
    </source>
</reference>
<feature type="compositionally biased region" description="Basic and acidic residues" evidence="6">
    <location>
        <begin position="676"/>
        <end position="690"/>
    </location>
</feature>
<evidence type="ECO:0000256" key="4">
    <source>
        <dbReference type="ARBA" id="ARBA00023242"/>
    </source>
</evidence>
<dbReference type="SMART" id="SM00025">
    <property type="entry name" value="Pumilio"/>
    <property type="match status" value="5"/>
</dbReference>
<evidence type="ECO:0000256" key="1">
    <source>
        <dbReference type="ARBA" id="ARBA00022737"/>
    </source>
</evidence>
<dbReference type="GO" id="GO:0000472">
    <property type="term" value="P:endonucleolytic cleavage to generate mature 5'-end of SSU-rRNA from (SSU-rRNA, 5.8S rRNA, LSU-rRNA)"/>
    <property type="evidence" value="ECO:0007669"/>
    <property type="project" value="TreeGrafter"/>
</dbReference>
<evidence type="ECO:0000256" key="5">
    <source>
        <dbReference type="PROSITE-ProRule" id="PRU00317"/>
    </source>
</evidence>
<dbReference type="GO" id="GO:0000447">
    <property type="term" value="P:endonucleolytic cleavage in ITS1 to separate SSU-rRNA from 5.8S rRNA and LSU-rRNA from tricistronic rRNA transcript (SSU-rRNA, 5.8S rRNA, LSU-rRNA)"/>
    <property type="evidence" value="ECO:0007669"/>
    <property type="project" value="TreeGrafter"/>
</dbReference>
<dbReference type="KEGG" id="mcha:111016721"/>
<dbReference type="PROSITE" id="PS50303">
    <property type="entry name" value="PUM_HD"/>
    <property type="match status" value="1"/>
</dbReference>
<dbReference type="InterPro" id="IPR016024">
    <property type="entry name" value="ARM-type_fold"/>
</dbReference>
<dbReference type="InterPro" id="IPR033133">
    <property type="entry name" value="PUM-HD"/>
</dbReference>
<feature type="repeat" description="Pumilio" evidence="5">
    <location>
        <begin position="534"/>
        <end position="571"/>
    </location>
</feature>
<evidence type="ECO:0000256" key="2">
    <source>
        <dbReference type="ARBA" id="ARBA00022845"/>
    </source>
</evidence>
<keyword evidence="3" id="KW-0694">RNA-binding</keyword>
<dbReference type="GO" id="GO:0003723">
    <property type="term" value="F:RNA binding"/>
    <property type="evidence" value="ECO:0007669"/>
    <property type="project" value="UniProtKB-KW"/>
</dbReference>
<keyword evidence="1" id="KW-0677">Repeat</keyword>
<dbReference type="InterPro" id="IPR011989">
    <property type="entry name" value="ARM-like"/>
</dbReference>
<keyword evidence="4" id="KW-0539">Nucleus</keyword>
<organism evidence="8 9">
    <name type="scientific">Momordica charantia</name>
    <name type="common">Bitter gourd</name>
    <name type="synonym">Balsam pear</name>
    <dbReference type="NCBI Taxonomy" id="3673"/>
    <lineage>
        <taxon>Eukaryota</taxon>
        <taxon>Viridiplantae</taxon>
        <taxon>Streptophyta</taxon>
        <taxon>Embryophyta</taxon>
        <taxon>Tracheophyta</taxon>
        <taxon>Spermatophyta</taxon>
        <taxon>Magnoliopsida</taxon>
        <taxon>eudicotyledons</taxon>
        <taxon>Gunneridae</taxon>
        <taxon>Pentapetalae</taxon>
        <taxon>rosids</taxon>
        <taxon>fabids</taxon>
        <taxon>Cucurbitales</taxon>
        <taxon>Cucurbitaceae</taxon>
        <taxon>Momordiceae</taxon>
        <taxon>Momordica</taxon>
    </lineage>
</organism>
<dbReference type="Proteomes" id="UP000504603">
    <property type="component" value="Unplaced"/>
</dbReference>
<dbReference type="GO" id="GO:0006417">
    <property type="term" value="P:regulation of translation"/>
    <property type="evidence" value="ECO:0007669"/>
    <property type="project" value="UniProtKB-KW"/>
</dbReference>
<feature type="compositionally biased region" description="Basic residues" evidence="6">
    <location>
        <begin position="32"/>
        <end position="41"/>
    </location>
</feature>
<dbReference type="GO" id="GO:0030688">
    <property type="term" value="C:preribosome, small subunit precursor"/>
    <property type="evidence" value="ECO:0007669"/>
    <property type="project" value="TreeGrafter"/>
</dbReference>
<name>A0A6J1D2D9_MOMCH</name>
<dbReference type="GO" id="GO:0030686">
    <property type="term" value="C:90S preribosome"/>
    <property type="evidence" value="ECO:0007669"/>
    <property type="project" value="TreeGrafter"/>
</dbReference>
<gene>
    <name evidence="9" type="primary">LOC111016721</name>
</gene>
<protein>
    <submittedName>
        <fullName evidence="9">Pumilio homolog 23</fullName>
    </submittedName>
</protein>
<dbReference type="GO" id="GO:0000480">
    <property type="term" value="P:endonucleolytic cleavage in 5'-ETS of tricistronic rRNA transcript (SSU-rRNA, 5.8S rRNA, LSU-rRNA)"/>
    <property type="evidence" value="ECO:0007669"/>
    <property type="project" value="TreeGrafter"/>
</dbReference>
<dbReference type="InterPro" id="IPR040000">
    <property type="entry name" value="NOP9"/>
</dbReference>
<dbReference type="InterPro" id="IPR001313">
    <property type="entry name" value="Pumilio_RNA-bd_rpt"/>
</dbReference>
<proteinExistence type="predicted"/>
<evidence type="ECO:0000256" key="6">
    <source>
        <dbReference type="SAM" id="MobiDB-lite"/>
    </source>
</evidence>
<dbReference type="PANTHER" id="PTHR13102">
    <property type="entry name" value="NUCLEOLAR PROTEIN 9"/>
    <property type="match status" value="1"/>
</dbReference>
<sequence length="762" mass="85217">MVSVGLKALTSRRHRTFISIEDRLMGEDKLTHKSGRRKNGMSRKAEKGGNGFDGNDAHKNVSGMTYGGTLSSYKKFSKNKNTSPRTTPQTSVIRKQVDPETTKYFSEIANLFESNEADFEERSVICGNALEEAMGKEFELATDYIISHTMQSLLEGCNVDHLCSFLHGCAKQFPFIAMDRSGSHVAETAIKSLAMHLEDKDVYPLVEDTLTAICKEIVANPLDVMCNCYGSHVLRSLLHLCKGVTSDSSEFHTRKSSTVVAERFNVKVPRSSGDSGFHNERGFPELLKLLVFGMLKGARKDARILQVDQYGSLVLQTILKLLVGQDDELRHIIPILLGCSEEEAVGGTFIQISVVPDVVDLMKETAFSHLMEVILEVAPEDLFNELCTKVFKNSLLELSSDPCGNFAVQALISHIKYKDQMDLVWSEIGTKVRDLLEMGRSGVVASLIATSQRLQTHELKCSEALVRAVCSTDDSPRCIVPRILFIDRYFSCEDKAKWDFPSGVKIHVMGSLILQAVFRYRSELIQPYITSITSMEADHVLEVAKDSSGTRVIEAFLNSDAPAKLKRRLVMKLRGHFGELSMLSSSSFTVEKCFNSSNMSLREAIVSELVDLQSDLSKTKQGPYLLRKFDVEGFAFRPDQWRSKQASRESTYKEFHDMFGSGKSKSQKTEGFLADSSKHTSHPKDVKTMRKEIEHHTTSDVPFLAMSGFKGKSEKSNHGGKKHSRAFMDNDISEGRTEKSKRKRNKDQSENAAAASKRKRKV</sequence>
<dbReference type="AlphaFoldDB" id="A0A6J1D2D9"/>